<dbReference type="SUPFAM" id="SSF48208">
    <property type="entry name" value="Six-hairpin glycosidases"/>
    <property type="match status" value="1"/>
</dbReference>
<gene>
    <name evidence="2" type="ORF">PAC_01570</name>
</gene>
<feature type="signal peptide" evidence="1">
    <location>
        <begin position="1"/>
        <end position="18"/>
    </location>
</feature>
<sequence>MKTTTLLALTLVVRAAIASPSIDRQAVVTQFNPTRHASSNSTPMQVGNGNFAFGADITGLQTFLPFNTLSSWGWHNFSLPTAANQTSTEDFTGLDWWTHGKLVNYDQPNPAEPLISNWLIQNPQRLNLGRIGFYFDPVLNIAESSLSSKSQTLDLYSGILTSQFSVLGKDVQVKTAVDPDSDTVSIQIESDLLEGRKIGVFFDYPYSDVNKFDAPFVGVWNATSKHTTSLQQGDGKASIRHEIDDTTYYTSIQWGGKASISGPANGTHRYVLSSKPGSGSSLDLSINFSPFLEEKIPPDADSITSSSEKWWQEYWESGAFIDLTSSKNANATELQRRIILSQYLLAVNGAGHDSPQESGLVNNGWYGKFHLEMPVWHLGHWARWGKWDLLGRAIPGMYERFLPSSIERARLQGYEGARWGKMSDPTGRSAPGEINSLLIWQQPHVMYFAEIEYRDFPGEETLGKWDELLTQTAEFMVSFAFWNSSTGVYDLGPPMYPVSENTNPNTTINPTFELAYWRFGLSIASSWKERQHLPVPANWTHVLSNLAPLPIENGTYTIYEGIPNMWIDPNTYYDHPAMTGIYGLLPPPDTPSFNLTIMNQTATKIAGIWDFNQLFGWDFPMLAMNAARLGEPERAVAYLLDPNFVFDDAGYPVGGPRVATPYMPGSGSLLLAVAMMAGGWDGGEEVSAWPEGWVGRSEGFTMAM</sequence>
<keyword evidence="1" id="KW-0732">Signal</keyword>
<keyword evidence="3" id="KW-1185">Reference proteome</keyword>
<name>A0A1L7WG00_9HELO</name>
<dbReference type="AlphaFoldDB" id="A0A1L7WG00"/>
<proteinExistence type="predicted"/>
<evidence type="ECO:0000313" key="2">
    <source>
        <dbReference type="EMBL" id="CZR51693.1"/>
    </source>
</evidence>
<organism evidence="2 3">
    <name type="scientific">Phialocephala subalpina</name>
    <dbReference type="NCBI Taxonomy" id="576137"/>
    <lineage>
        <taxon>Eukaryota</taxon>
        <taxon>Fungi</taxon>
        <taxon>Dikarya</taxon>
        <taxon>Ascomycota</taxon>
        <taxon>Pezizomycotina</taxon>
        <taxon>Leotiomycetes</taxon>
        <taxon>Helotiales</taxon>
        <taxon>Mollisiaceae</taxon>
        <taxon>Phialocephala</taxon>
        <taxon>Phialocephala fortinii species complex</taxon>
    </lineage>
</organism>
<protein>
    <recommendedName>
        <fullName evidence="4">Six-hairpin glycosidase-like protein</fullName>
    </recommendedName>
</protein>
<dbReference type="InterPro" id="IPR012341">
    <property type="entry name" value="6hp_glycosidase-like_sf"/>
</dbReference>
<dbReference type="InterPro" id="IPR008928">
    <property type="entry name" value="6-hairpin_glycosidase_sf"/>
</dbReference>
<evidence type="ECO:0000256" key="1">
    <source>
        <dbReference type="SAM" id="SignalP"/>
    </source>
</evidence>
<dbReference type="Gene3D" id="1.50.10.10">
    <property type="match status" value="1"/>
</dbReference>
<dbReference type="GO" id="GO:0005975">
    <property type="term" value="P:carbohydrate metabolic process"/>
    <property type="evidence" value="ECO:0007669"/>
    <property type="project" value="InterPro"/>
</dbReference>
<feature type="chain" id="PRO_5012544016" description="Six-hairpin glycosidase-like protein" evidence="1">
    <location>
        <begin position="19"/>
        <end position="704"/>
    </location>
</feature>
<dbReference type="EMBL" id="FJOG01000002">
    <property type="protein sequence ID" value="CZR51693.1"/>
    <property type="molecule type" value="Genomic_DNA"/>
</dbReference>
<evidence type="ECO:0008006" key="4">
    <source>
        <dbReference type="Google" id="ProtNLM"/>
    </source>
</evidence>
<reference evidence="2 3" key="1">
    <citation type="submission" date="2016-03" db="EMBL/GenBank/DDBJ databases">
        <authorList>
            <person name="Ploux O."/>
        </authorList>
    </citation>
    <scope>NUCLEOTIDE SEQUENCE [LARGE SCALE GENOMIC DNA]</scope>
    <source>
        <strain evidence="2 3">UAMH 11012</strain>
    </source>
</reference>
<dbReference type="STRING" id="576137.A0A1L7WG00"/>
<evidence type="ECO:0000313" key="3">
    <source>
        <dbReference type="Proteomes" id="UP000184330"/>
    </source>
</evidence>
<dbReference type="OrthoDB" id="3534988at2759"/>
<dbReference type="GO" id="GO:0003824">
    <property type="term" value="F:catalytic activity"/>
    <property type="evidence" value="ECO:0007669"/>
    <property type="project" value="UniProtKB-ARBA"/>
</dbReference>
<dbReference type="Proteomes" id="UP000184330">
    <property type="component" value="Unassembled WGS sequence"/>
</dbReference>
<accession>A0A1L7WG00</accession>